<keyword evidence="1" id="KW-0175">Coiled coil</keyword>
<evidence type="ECO:0000313" key="2">
    <source>
        <dbReference type="EMBL" id="CCK74967.1"/>
    </source>
</evidence>
<dbReference type="InterPro" id="IPR032249">
    <property type="entry name" value="DUF4824"/>
</dbReference>
<keyword evidence="3" id="KW-1185">Reference proteome</keyword>
<evidence type="ECO:0008006" key="4">
    <source>
        <dbReference type="Google" id="ProtNLM"/>
    </source>
</evidence>
<evidence type="ECO:0000256" key="1">
    <source>
        <dbReference type="SAM" id="Coils"/>
    </source>
</evidence>
<dbReference type="EMBL" id="FO203512">
    <property type="protein sequence ID" value="CCK74967.1"/>
    <property type="molecule type" value="Genomic_DNA"/>
</dbReference>
<dbReference type="Proteomes" id="UP000032749">
    <property type="component" value="Chromosome"/>
</dbReference>
<dbReference type="Pfam" id="PF16106">
    <property type="entry name" value="DUF4824"/>
    <property type="match status" value="1"/>
</dbReference>
<dbReference type="AlphaFoldDB" id="R4YKL7"/>
<feature type="coiled-coil region" evidence="1">
    <location>
        <begin position="128"/>
        <end position="172"/>
    </location>
</feature>
<evidence type="ECO:0000313" key="3">
    <source>
        <dbReference type="Proteomes" id="UP000032749"/>
    </source>
</evidence>
<dbReference type="HOGENOM" id="CLU_1004229_0_0_6"/>
<dbReference type="OrthoDB" id="8557961at2"/>
<sequence length="285" mass="32791">MKHLPGSKTLFILALSLVLLVNAFILIGVWYNRSGLAESVVVLTERELHMPYRWNRDQTSVRIDWRAISSDGDSYSGYSSPAWFDENKLVSLGFEFSDDSATDYKKHFIEAEAVLVLEYDGETYQQAVKHAQKRVLDIEKKLSRLVDDEDLLSDLKRAKENLKHEEQSASRLFVIDAGLDKEVLRIQYPDNQRYILAYGIVDVRSTGSYRNNTKPTFSGRIDRLSVQYLYIDNSVYSNIDKLKPSLQYSRNENSPRFSLAVHYGQKLEPWIDSSSFALLNNSISR</sequence>
<protein>
    <recommendedName>
        <fullName evidence="4">DUF4824 family protein</fullName>
    </recommendedName>
</protein>
<name>R4YKL7_OLEAN</name>
<reference evidence="2 3" key="1">
    <citation type="journal article" date="2013" name="Nat. Commun.">
        <title>Genome sequence and functional genomic analysis of the oil-degrading bacterium Oleispira antarctica.</title>
        <authorList>
            <person name="Kube M."/>
            <person name="Chernikova T.N."/>
            <person name="Al-Ramahi Y."/>
            <person name="Beloqui A."/>
            <person name="Lopez-Cortez N."/>
            <person name="Guazzaroni M.E."/>
            <person name="Heipieper H.J."/>
            <person name="Klages S."/>
            <person name="Kotsyurbenko O.R."/>
            <person name="Langer I."/>
            <person name="Nechitaylo T.Y."/>
            <person name="Lunsdorf H."/>
            <person name="Fernandez M."/>
            <person name="Juarez S."/>
            <person name="Ciordia S."/>
            <person name="Singer A."/>
            <person name="Kagan O."/>
            <person name="Egorova O."/>
            <person name="Petit P.A."/>
            <person name="Stogios P."/>
            <person name="Kim Y."/>
            <person name="Tchigvintsev A."/>
            <person name="Flick R."/>
            <person name="Denaro R."/>
            <person name="Genovese M."/>
            <person name="Albar J.P."/>
            <person name="Reva O.N."/>
            <person name="Martinez-Gomariz M."/>
            <person name="Tran H."/>
            <person name="Ferrer M."/>
            <person name="Savchenko A."/>
            <person name="Yakunin A.F."/>
            <person name="Yakimov M.M."/>
            <person name="Golyshina O.V."/>
            <person name="Reinhardt R."/>
            <person name="Golyshin P.N."/>
        </authorList>
    </citation>
    <scope>NUCLEOTIDE SEQUENCE [LARGE SCALE GENOMIC DNA]</scope>
</reference>
<organism evidence="2 3">
    <name type="scientific">Oleispira antarctica RB-8</name>
    <dbReference type="NCBI Taxonomy" id="698738"/>
    <lineage>
        <taxon>Bacteria</taxon>
        <taxon>Pseudomonadati</taxon>
        <taxon>Pseudomonadota</taxon>
        <taxon>Gammaproteobacteria</taxon>
        <taxon>Oceanospirillales</taxon>
        <taxon>Oceanospirillaceae</taxon>
        <taxon>Oleispira</taxon>
    </lineage>
</organism>
<gene>
    <name evidence="2" type="ORF">OLEAN_C07910</name>
</gene>
<dbReference type="KEGG" id="oai:OLEAN_C07910"/>
<proteinExistence type="predicted"/>
<accession>R4YKL7</accession>